<evidence type="ECO:0000256" key="3">
    <source>
        <dbReference type="SAM" id="Phobius"/>
    </source>
</evidence>
<dbReference type="InterPro" id="IPR010998">
    <property type="entry name" value="Integrase_recombinase_N"/>
</dbReference>
<keyword evidence="3" id="KW-0472">Membrane</keyword>
<feature type="domain" description="Core-binding (CB)" evidence="4">
    <location>
        <begin position="43"/>
        <end position="122"/>
    </location>
</feature>
<comment type="caution">
    <text evidence="5">The sequence shown here is derived from an EMBL/GenBank/DDBJ whole genome shotgun (WGS) entry which is preliminary data.</text>
</comment>
<sequence>MVLASLYSIRIIYLDIAVYLDSDSFGRGTVSYVKSPADTALKKGHEEYLKEFESYLQSNGFSKITIKNYISDLKKFLAWKGKDPFFATDVEDYRKFLISTNVALATEKRIISTVIKFAGSINLKTSPVVMVPVHGMNKSAAFVTKNRKYNFSKFSIVIGLVVFVGLLSYFLLRAVFIRNEATIVPQPLIESRVLGGQDTAVSSDSSSTDNNDLLAGFLADLFFVRDARNKKVLYFDDKYAKYGVTSLQVNAELDVYEDAYFYKKVNIEDDIVVAGDIFGRGGLTLTGDANFLNDLSLESDLDVEGDLYLAQGSELYSFGSKTLGDRVYAEDNYVTDGQTFTSSIDVLDIQLADVVAGVTGVWTRNSVLGRLYPTAINDNVGIGTIDPGAYRLNVNGNTNITGNLVVTGDVDSLTGTIVTLDGTTLTYTTGNITTLDLGTNTISDSNFTGNWGFN</sequence>
<keyword evidence="3" id="KW-1133">Transmembrane helix</keyword>
<evidence type="ECO:0000256" key="2">
    <source>
        <dbReference type="PROSITE-ProRule" id="PRU01248"/>
    </source>
</evidence>
<proteinExistence type="predicted"/>
<evidence type="ECO:0000313" key="6">
    <source>
        <dbReference type="Proteomes" id="UP000229756"/>
    </source>
</evidence>
<dbReference type="PROSITE" id="PS51900">
    <property type="entry name" value="CB"/>
    <property type="match status" value="1"/>
</dbReference>
<feature type="transmembrane region" description="Helical" evidence="3">
    <location>
        <begin position="154"/>
        <end position="172"/>
    </location>
</feature>
<name>A0A2M8EMQ8_UNCKA</name>
<evidence type="ECO:0000256" key="1">
    <source>
        <dbReference type="ARBA" id="ARBA00023125"/>
    </source>
</evidence>
<organism evidence="5 6">
    <name type="scientific">candidate division WWE3 bacterium CG_4_9_14_0_2_um_filter_35_11</name>
    <dbReference type="NCBI Taxonomy" id="1975077"/>
    <lineage>
        <taxon>Bacteria</taxon>
        <taxon>Katanobacteria</taxon>
    </lineage>
</organism>
<feature type="non-terminal residue" evidence="5">
    <location>
        <position position="454"/>
    </location>
</feature>
<dbReference type="Proteomes" id="UP000229756">
    <property type="component" value="Unassembled WGS sequence"/>
</dbReference>
<accession>A0A2M8EMQ8</accession>
<protein>
    <recommendedName>
        <fullName evidence="4">Core-binding (CB) domain-containing protein</fullName>
    </recommendedName>
</protein>
<evidence type="ECO:0000259" key="4">
    <source>
        <dbReference type="PROSITE" id="PS51900"/>
    </source>
</evidence>
<evidence type="ECO:0000313" key="5">
    <source>
        <dbReference type="EMBL" id="PJC24026.1"/>
    </source>
</evidence>
<dbReference type="GO" id="GO:0003677">
    <property type="term" value="F:DNA binding"/>
    <property type="evidence" value="ECO:0007669"/>
    <property type="project" value="UniProtKB-UniRule"/>
</dbReference>
<dbReference type="EMBL" id="PFSJ01000003">
    <property type="protein sequence ID" value="PJC24026.1"/>
    <property type="molecule type" value="Genomic_DNA"/>
</dbReference>
<gene>
    <name evidence="5" type="ORF">CO058_00130</name>
</gene>
<dbReference type="InterPro" id="IPR044068">
    <property type="entry name" value="CB"/>
</dbReference>
<keyword evidence="1 2" id="KW-0238">DNA-binding</keyword>
<reference evidence="6" key="1">
    <citation type="submission" date="2017-09" db="EMBL/GenBank/DDBJ databases">
        <title>Depth-based differentiation of microbial function through sediment-hosted aquifers and enrichment of novel symbionts in the deep terrestrial subsurface.</title>
        <authorList>
            <person name="Probst A.J."/>
            <person name="Ladd B."/>
            <person name="Jarett J.K."/>
            <person name="Geller-Mcgrath D.E."/>
            <person name="Sieber C.M.K."/>
            <person name="Emerson J.B."/>
            <person name="Anantharaman K."/>
            <person name="Thomas B.C."/>
            <person name="Malmstrom R."/>
            <person name="Stieglmeier M."/>
            <person name="Klingl A."/>
            <person name="Woyke T."/>
            <person name="Ryan C.M."/>
            <person name="Banfield J.F."/>
        </authorList>
    </citation>
    <scope>NUCLEOTIDE SEQUENCE [LARGE SCALE GENOMIC DNA]</scope>
</reference>
<keyword evidence="3" id="KW-0812">Transmembrane</keyword>
<dbReference type="Gene3D" id="1.10.150.130">
    <property type="match status" value="1"/>
</dbReference>
<dbReference type="AlphaFoldDB" id="A0A2M8EMQ8"/>